<dbReference type="InterPro" id="IPR002052">
    <property type="entry name" value="DNA_methylase_N6_adenine_CS"/>
</dbReference>
<gene>
    <name evidence="1" type="ORF">rosag_23380</name>
</gene>
<evidence type="ECO:0000313" key="1">
    <source>
        <dbReference type="EMBL" id="GLC25825.1"/>
    </source>
</evidence>
<dbReference type="InterPro" id="IPR050320">
    <property type="entry name" value="N5-glutamine_MTase"/>
</dbReference>
<dbReference type="InterPro" id="IPR029063">
    <property type="entry name" value="SAM-dependent_MTases_sf"/>
</dbReference>
<dbReference type="GO" id="GO:0008168">
    <property type="term" value="F:methyltransferase activity"/>
    <property type="evidence" value="ECO:0007669"/>
    <property type="project" value="InterPro"/>
</dbReference>
<dbReference type="SUPFAM" id="SSF53335">
    <property type="entry name" value="S-adenosyl-L-methionine-dependent methyltransferases"/>
    <property type="match status" value="1"/>
</dbReference>
<name>A0AA37V194_9BACT</name>
<dbReference type="EMBL" id="BRXS01000003">
    <property type="protein sequence ID" value="GLC25825.1"/>
    <property type="molecule type" value="Genomic_DNA"/>
</dbReference>
<dbReference type="Gene3D" id="3.40.50.150">
    <property type="entry name" value="Vaccinia Virus protein VP39"/>
    <property type="match status" value="1"/>
</dbReference>
<accession>A0AA37V194</accession>
<dbReference type="AlphaFoldDB" id="A0AA37V194"/>
<sequence>MARPAPATAGLRSLATVAAPLARFRPPFEFGDFFAPEDTLLCALATAHTLARHADAHDAPPARLVELTCGSAVVALGPLDRWPALRAWGADVDADAVSRARRNARVLGHAERARFAHLGLFDARLPRWLRRRAPDVVACNPPYVPEPPDAPNALVAGAGPDGARHPKRALAACARAGVPRLALSWCSLGDPVGVARAAARRGYVLDALWTAALADGEYTGGAHAYLRTLPTAFLDESAATRHALAPDGAARFGYLLLAGSFVRAADVHSPDARERARAGVRLVARLVRRFVRDGLPALATLAGREAPAGAPPLHAYVVDRWDELSLRAAAHGPVSGSLPSISAS</sequence>
<comment type="caution">
    <text evidence="1">The sequence shown here is derived from an EMBL/GenBank/DDBJ whole genome shotgun (WGS) entry which is preliminary data.</text>
</comment>
<dbReference type="PROSITE" id="PS00092">
    <property type="entry name" value="N6_MTASE"/>
    <property type="match status" value="1"/>
</dbReference>
<protein>
    <submittedName>
        <fullName evidence="1">Uncharacterized protein</fullName>
    </submittedName>
</protein>
<organism evidence="1 2">
    <name type="scientific">Roseisolibacter agri</name>
    <dbReference type="NCBI Taxonomy" id="2014610"/>
    <lineage>
        <taxon>Bacteria</taxon>
        <taxon>Pseudomonadati</taxon>
        <taxon>Gemmatimonadota</taxon>
        <taxon>Gemmatimonadia</taxon>
        <taxon>Gemmatimonadales</taxon>
        <taxon>Gemmatimonadaceae</taxon>
        <taxon>Roseisolibacter</taxon>
    </lineage>
</organism>
<reference evidence="1" key="1">
    <citation type="submission" date="2022-08" db="EMBL/GenBank/DDBJ databases">
        <title>Draft genome sequencing of Roseisolibacter agri AW1220.</title>
        <authorList>
            <person name="Tobiishi Y."/>
            <person name="Tonouchi A."/>
        </authorList>
    </citation>
    <scope>NUCLEOTIDE SEQUENCE</scope>
    <source>
        <strain evidence="1">AW1220</strain>
    </source>
</reference>
<dbReference type="Proteomes" id="UP001161325">
    <property type="component" value="Unassembled WGS sequence"/>
</dbReference>
<dbReference type="GO" id="GO:0003676">
    <property type="term" value="F:nucleic acid binding"/>
    <property type="evidence" value="ECO:0007669"/>
    <property type="project" value="InterPro"/>
</dbReference>
<dbReference type="PANTHER" id="PTHR18895:SF74">
    <property type="entry name" value="MTRF1L RELEASE FACTOR GLUTAMINE METHYLTRANSFERASE"/>
    <property type="match status" value="1"/>
</dbReference>
<proteinExistence type="predicted"/>
<keyword evidence="2" id="KW-1185">Reference proteome</keyword>
<dbReference type="PANTHER" id="PTHR18895">
    <property type="entry name" value="HEMK METHYLTRANSFERASE"/>
    <property type="match status" value="1"/>
</dbReference>
<evidence type="ECO:0000313" key="2">
    <source>
        <dbReference type="Proteomes" id="UP001161325"/>
    </source>
</evidence>
<dbReference type="CDD" id="cd02440">
    <property type="entry name" value="AdoMet_MTases"/>
    <property type="match status" value="1"/>
</dbReference>
<dbReference type="GO" id="GO:0032259">
    <property type="term" value="P:methylation"/>
    <property type="evidence" value="ECO:0007669"/>
    <property type="project" value="InterPro"/>
</dbReference>